<dbReference type="PANTHER" id="PTHR19378">
    <property type="entry name" value="GOLGIN- RELATED"/>
    <property type="match status" value="1"/>
</dbReference>
<dbReference type="GO" id="GO:0072686">
    <property type="term" value="C:mitotic spindle"/>
    <property type="evidence" value="ECO:0007669"/>
    <property type="project" value="TreeGrafter"/>
</dbReference>
<name>A0AAV3YXB7_9GAST</name>
<dbReference type="GO" id="GO:0070652">
    <property type="term" value="C:HAUS complex"/>
    <property type="evidence" value="ECO:0007669"/>
    <property type="project" value="InterPro"/>
</dbReference>
<evidence type="ECO:0000313" key="2">
    <source>
        <dbReference type="Proteomes" id="UP000735302"/>
    </source>
</evidence>
<proteinExistence type="predicted"/>
<evidence type="ECO:0000313" key="1">
    <source>
        <dbReference type="EMBL" id="GFN87114.1"/>
    </source>
</evidence>
<accession>A0AAV3YXB7</accession>
<dbReference type="InterPro" id="IPR026206">
    <property type="entry name" value="HAUS3"/>
</dbReference>
<organism evidence="1 2">
    <name type="scientific">Plakobranchus ocellatus</name>
    <dbReference type="NCBI Taxonomy" id="259542"/>
    <lineage>
        <taxon>Eukaryota</taxon>
        <taxon>Metazoa</taxon>
        <taxon>Spiralia</taxon>
        <taxon>Lophotrochozoa</taxon>
        <taxon>Mollusca</taxon>
        <taxon>Gastropoda</taxon>
        <taxon>Heterobranchia</taxon>
        <taxon>Euthyneura</taxon>
        <taxon>Panpulmonata</taxon>
        <taxon>Sacoglossa</taxon>
        <taxon>Placobranchoidea</taxon>
        <taxon>Plakobranchidae</taxon>
        <taxon>Plakobranchus</taxon>
    </lineage>
</organism>
<dbReference type="EMBL" id="BLXT01001660">
    <property type="protein sequence ID" value="GFN87114.1"/>
    <property type="molecule type" value="Genomic_DNA"/>
</dbReference>
<dbReference type="PANTHER" id="PTHR19378:SF0">
    <property type="entry name" value="HAUS AUGMIN-LIKE COMPLEX SUBUNIT 3"/>
    <property type="match status" value="1"/>
</dbReference>
<dbReference type="GO" id="GO:0031023">
    <property type="term" value="P:microtubule organizing center organization"/>
    <property type="evidence" value="ECO:0007669"/>
    <property type="project" value="TreeGrafter"/>
</dbReference>
<dbReference type="GO" id="GO:0051225">
    <property type="term" value="P:spindle assembly"/>
    <property type="evidence" value="ECO:0007669"/>
    <property type="project" value="InterPro"/>
</dbReference>
<sequence length="411" mass="46037">MSASPCESLNKDFVVQIRKEGSCRGIAQMSGEGLSNQYSLLDLNSPQKDVVADKNKEQSFLEDCEELQRLKQIFPKSECDRINALVNAKKAHSAVAEATALLETLKGGHFPSSPTEIGHLRKSIDKNIDKAIEEAQPLLSSLPSLLQELGSLQGGEILTGDYDLKLKRQDYFTKKQDQVISHLVSQRARSEFLSLLYDLELRCHKETHALLSAVTQVLTKHLRGWQQRKEDLEDPDLSDKKFQGSVVDARDTSTLRMFHLLGDFESDKDLLCVQKQKVVEKAKHLYAQHTCAKAADQTMDEKYMNKVSQLEVCAKECEEHLYAGSSTSSGQPMLSSSEIQDAIASLTNSLAALKKDITEVILNIDKKKGALKSNVLQSRERELFTLFHTNPERLEYIVNSLAERSKASDIQ</sequence>
<gene>
    <name evidence="1" type="ORF">PoB_001362000</name>
</gene>
<keyword evidence="2" id="KW-1185">Reference proteome</keyword>
<dbReference type="PRINTS" id="PR02089">
    <property type="entry name" value="HAUSAUGMINL3"/>
</dbReference>
<dbReference type="GO" id="GO:0005815">
    <property type="term" value="C:microtubule organizing center"/>
    <property type="evidence" value="ECO:0007669"/>
    <property type="project" value="TreeGrafter"/>
</dbReference>
<dbReference type="AlphaFoldDB" id="A0AAV3YXB7"/>
<reference evidence="1 2" key="1">
    <citation type="journal article" date="2021" name="Elife">
        <title>Chloroplast acquisition without the gene transfer in kleptoplastic sea slugs, Plakobranchus ocellatus.</title>
        <authorList>
            <person name="Maeda T."/>
            <person name="Takahashi S."/>
            <person name="Yoshida T."/>
            <person name="Shimamura S."/>
            <person name="Takaki Y."/>
            <person name="Nagai Y."/>
            <person name="Toyoda A."/>
            <person name="Suzuki Y."/>
            <person name="Arimoto A."/>
            <person name="Ishii H."/>
            <person name="Satoh N."/>
            <person name="Nishiyama T."/>
            <person name="Hasebe M."/>
            <person name="Maruyama T."/>
            <person name="Minagawa J."/>
            <person name="Obokata J."/>
            <person name="Shigenobu S."/>
        </authorList>
    </citation>
    <scope>NUCLEOTIDE SEQUENCE [LARGE SCALE GENOMIC DNA]</scope>
</reference>
<protein>
    <submittedName>
        <fullName evidence="1">HAUS augmin-like complex subunit 3</fullName>
    </submittedName>
</protein>
<dbReference type="Proteomes" id="UP000735302">
    <property type="component" value="Unassembled WGS sequence"/>
</dbReference>
<comment type="caution">
    <text evidence="1">The sequence shown here is derived from an EMBL/GenBank/DDBJ whole genome shotgun (WGS) entry which is preliminary data.</text>
</comment>